<organism evidence="1">
    <name type="scientific">hydrothermal vent metagenome</name>
    <dbReference type="NCBI Taxonomy" id="652676"/>
    <lineage>
        <taxon>unclassified sequences</taxon>
        <taxon>metagenomes</taxon>
        <taxon>ecological metagenomes</taxon>
    </lineage>
</organism>
<reference evidence="1" key="1">
    <citation type="submission" date="2018-06" db="EMBL/GenBank/DDBJ databases">
        <authorList>
            <person name="Zhirakovskaya E."/>
        </authorList>
    </citation>
    <scope>NUCLEOTIDE SEQUENCE</scope>
</reference>
<accession>A0A3B0ZWI2</accession>
<dbReference type="InterPro" id="IPR013078">
    <property type="entry name" value="His_Pase_superF_clade-1"/>
</dbReference>
<dbReference type="Pfam" id="PF00300">
    <property type="entry name" value="His_Phos_1"/>
    <property type="match status" value="1"/>
</dbReference>
<sequence>MKIVLLRHGASSIGYSGKLKAAELPQWINAYNAAGIDHESQPSAETVNMAQACGAVVCSDLCRSVASAERLGVSISHTDPLFREVALPYGEWRTPNASPLFWAALFRLLWLCGYSSHGESMALAKERARQAANKLIAIAKESGSVLHVGHGFMNRYISKVLIANGWNGPNNPGRKHWEFGIYNFGSA</sequence>
<gene>
    <name evidence="1" type="ORF">MNBD_GAMMA18-832</name>
</gene>
<dbReference type="EMBL" id="UOFP01000109">
    <property type="protein sequence ID" value="VAW85804.1"/>
    <property type="molecule type" value="Genomic_DNA"/>
</dbReference>
<evidence type="ECO:0008006" key="2">
    <source>
        <dbReference type="Google" id="ProtNLM"/>
    </source>
</evidence>
<evidence type="ECO:0000313" key="1">
    <source>
        <dbReference type="EMBL" id="VAW85804.1"/>
    </source>
</evidence>
<dbReference type="AlphaFoldDB" id="A0A3B0ZWI2"/>
<name>A0A3B0ZWI2_9ZZZZ</name>
<protein>
    <recommendedName>
        <fullName evidence="2">Phosphoglycerate mutase family protein</fullName>
    </recommendedName>
</protein>
<dbReference type="SUPFAM" id="SSF53254">
    <property type="entry name" value="Phosphoglycerate mutase-like"/>
    <property type="match status" value="1"/>
</dbReference>
<dbReference type="InterPro" id="IPR029033">
    <property type="entry name" value="His_PPase_superfam"/>
</dbReference>
<proteinExistence type="predicted"/>
<dbReference type="Gene3D" id="3.40.50.1240">
    <property type="entry name" value="Phosphoglycerate mutase-like"/>
    <property type="match status" value="1"/>
</dbReference>